<dbReference type="InterPro" id="IPR035461">
    <property type="entry name" value="GmhA/DiaA"/>
</dbReference>
<dbReference type="Gene3D" id="3.40.50.10490">
    <property type="entry name" value="Glucose-6-phosphate isomerase like protein, domain 1"/>
    <property type="match status" value="1"/>
</dbReference>
<feature type="domain" description="SIS" evidence="1">
    <location>
        <begin position="34"/>
        <end position="195"/>
    </location>
</feature>
<proteinExistence type="predicted"/>
<dbReference type="PROSITE" id="PS51464">
    <property type="entry name" value="SIS"/>
    <property type="match status" value="1"/>
</dbReference>
<evidence type="ECO:0000313" key="3">
    <source>
        <dbReference type="Proteomes" id="UP001178354"/>
    </source>
</evidence>
<reference evidence="2" key="1">
    <citation type="journal article" date="2010" name="Int. J. Syst. Evol. Microbiol.">
        <title>Porticoccus litoralis gen. nov., sp. nov., a gammaproteobacterium isolated from the Yellow Sea.</title>
        <authorList>
            <person name="Oh H.M."/>
            <person name="Kim H."/>
            <person name="Kim K.M."/>
            <person name="Min G.S."/>
            <person name="Cho J.C."/>
        </authorList>
    </citation>
    <scope>NUCLEOTIDE SEQUENCE</scope>
    <source>
        <strain evidence="2">DSM 25064</strain>
    </source>
</reference>
<keyword evidence="3" id="KW-1185">Reference proteome</keyword>
<dbReference type="GO" id="GO:1901135">
    <property type="term" value="P:carbohydrate derivative metabolic process"/>
    <property type="evidence" value="ECO:0007669"/>
    <property type="project" value="InterPro"/>
</dbReference>
<evidence type="ECO:0000259" key="1">
    <source>
        <dbReference type="PROSITE" id="PS51464"/>
    </source>
</evidence>
<accession>A0AAW8B185</accession>
<dbReference type="Pfam" id="PF13580">
    <property type="entry name" value="SIS_2"/>
    <property type="match status" value="1"/>
</dbReference>
<protein>
    <submittedName>
        <fullName evidence="2">SIS domain-containing protein</fullName>
    </submittedName>
</protein>
<dbReference type="InterPro" id="IPR050099">
    <property type="entry name" value="SIS_GmhA/DiaA_subfam"/>
</dbReference>
<dbReference type="EMBL" id="JAUUUU010000001">
    <property type="protein sequence ID" value="MDP1520049.1"/>
    <property type="molecule type" value="Genomic_DNA"/>
</dbReference>
<dbReference type="SUPFAM" id="SSF53697">
    <property type="entry name" value="SIS domain"/>
    <property type="match status" value="1"/>
</dbReference>
<gene>
    <name evidence="2" type="ORF">Q8A57_03620</name>
</gene>
<sequence length="195" mass="21186">MESSVIEQFHQSIEAKMAAGETLAPLIAKASTKIVEQLVQDHQVLCCGNGLSSALAKIFTQSLLLQYKLERPGFPAICLSNDCSLITAISHYHSVSEIFSRQVKTLGRPGDVLVIFSLGTNPSNLVQAIHTAHDRDMSVIGFTGAGDKDLSALLSGDDIEIRVDHDDRHRISEVHLLSIFCLCELIDQQLFGGTA</sequence>
<comment type="caution">
    <text evidence="2">The sequence shown here is derived from an EMBL/GenBank/DDBJ whole genome shotgun (WGS) entry which is preliminary data.</text>
</comment>
<name>A0AAW8B185_9GAMM</name>
<dbReference type="PANTHER" id="PTHR30390:SF6">
    <property type="entry name" value="DNAA INITIATOR-ASSOCIATING PROTEIN DIAA"/>
    <property type="match status" value="1"/>
</dbReference>
<dbReference type="GO" id="GO:0097367">
    <property type="term" value="F:carbohydrate derivative binding"/>
    <property type="evidence" value="ECO:0007669"/>
    <property type="project" value="InterPro"/>
</dbReference>
<dbReference type="PANTHER" id="PTHR30390">
    <property type="entry name" value="SEDOHEPTULOSE 7-PHOSPHATE ISOMERASE / DNAA INITIATOR-ASSOCIATING FACTOR FOR REPLICATION INITIATION"/>
    <property type="match status" value="1"/>
</dbReference>
<dbReference type="AlphaFoldDB" id="A0AAW8B185"/>
<evidence type="ECO:0000313" key="2">
    <source>
        <dbReference type="EMBL" id="MDP1520049.1"/>
    </source>
</evidence>
<organism evidence="2 3">
    <name type="scientific">Porticoccus litoralis</name>
    <dbReference type="NCBI Taxonomy" id="434086"/>
    <lineage>
        <taxon>Bacteria</taxon>
        <taxon>Pseudomonadati</taxon>
        <taxon>Pseudomonadota</taxon>
        <taxon>Gammaproteobacteria</taxon>
        <taxon>Cellvibrionales</taxon>
        <taxon>Porticoccaceae</taxon>
        <taxon>Porticoccus</taxon>
    </lineage>
</organism>
<dbReference type="RefSeq" id="WP_305169561.1">
    <property type="nucleotide sequence ID" value="NZ_JAUUUU010000001.1"/>
</dbReference>
<dbReference type="InterPro" id="IPR001347">
    <property type="entry name" value="SIS_dom"/>
</dbReference>
<dbReference type="CDD" id="cd05006">
    <property type="entry name" value="SIS_GmhA"/>
    <property type="match status" value="1"/>
</dbReference>
<dbReference type="Proteomes" id="UP001178354">
    <property type="component" value="Unassembled WGS sequence"/>
</dbReference>
<reference evidence="2" key="2">
    <citation type="submission" date="2023-08" db="EMBL/GenBank/DDBJ databases">
        <authorList>
            <person name="Luo J."/>
        </authorList>
    </citation>
    <scope>NUCLEOTIDE SEQUENCE</scope>
    <source>
        <strain evidence="2">DSM 25064</strain>
    </source>
</reference>
<dbReference type="InterPro" id="IPR046348">
    <property type="entry name" value="SIS_dom_sf"/>
</dbReference>